<organism evidence="1">
    <name type="scientific">Caldilineaceae bacterium SB0661_bin_32</name>
    <dbReference type="NCBI Taxonomy" id="2605255"/>
    <lineage>
        <taxon>Bacteria</taxon>
        <taxon>Bacillati</taxon>
        <taxon>Chloroflexota</taxon>
        <taxon>Caldilineae</taxon>
        <taxon>Caldilineales</taxon>
        <taxon>Caldilineaceae</taxon>
    </lineage>
</organism>
<dbReference type="EMBL" id="VXMH01000006">
    <property type="protein sequence ID" value="MYC93468.1"/>
    <property type="molecule type" value="Genomic_DNA"/>
</dbReference>
<evidence type="ECO:0000313" key="1">
    <source>
        <dbReference type="EMBL" id="MYC93468.1"/>
    </source>
</evidence>
<dbReference type="AlphaFoldDB" id="A0A6B1D1M8"/>
<protein>
    <submittedName>
        <fullName evidence="1">DUF4276 family protein</fullName>
    </submittedName>
</protein>
<gene>
    <name evidence="1" type="ORF">F4X14_00725</name>
</gene>
<proteinExistence type="predicted"/>
<comment type="caution">
    <text evidence="1">The sequence shown here is derived from an EMBL/GenBank/DDBJ whole genome shotgun (WGS) entry which is preliminary data.</text>
</comment>
<sequence>MTHLAMALFAEGPTDHHFIRIVAQRTAEHILNHNSPMVVDVLDPHIVERSPGTQAEKILDAAHFAYGFHLLLVHADADARTRDTAWADRIEPGRQRVLEASKDCEQVCDKLVPVIPVQMTEAWMLADPFALAETMGCKTPPTDLGLPRRPSQVENFADPKAKLKEAIRTAQSGRPRRRRRDLKISDLYEPLAGMVGLERLSGVPAFCKFQKDLTQALRDLHFI</sequence>
<name>A0A6B1D1M8_9CHLR</name>
<reference evidence="1" key="1">
    <citation type="submission" date="2019-09" db="EMBL/GenBank/DDBJ databases">
        <title>Characterisation of the sponge microbiome using genome-centric metagenomics.</title>
        <authorList>
            <person name="Engelberts J.P."/>
            <person name="Robbins S.J."/>
            <person name="De Goeij J.M."/>
            <person name="Aranda M."/>
            <person name="Bell S.C."/>
            <person name="Webster N.S."/>
        </authorList>
    </citation>
    <scope>NUCLEOTIDE SEQUENCE</scope>
    <source>
        <strain evidence="1">SB0661_bin_32</strain>
    </source>
</reference>
<accession>A0A6B1D1M8</accession>